<dbReference type="SUPFAM" id="SSF56399">
    <property type="entry name" value="ADP-ribosylation"/>
    <property type="match status" value="1"/>
</dbReference>
<protein>
    <recommendedName>
        <fullName evidence="1">C2H2-type domain-containing protein</fullName>
    </recommendedName>
</protein>
<dbReference type="AlphaFoldDB" id="A0AAV0LRR0"/>
<dbReference type="Proteomes" id="UP001154282">
    <property type="component" value="Unassembled WGS sequence"/>
</dbReference>
<evidence type="ECO:0000313" key="3">
    <source>
        <dbReference type="Proteomes" id="UP001154282"/>
    </source>
</evidence>
<dbReference type="Gene3D" id="3.90.228.10">
    <property type="match status" value="1"/>
</dbReference>
<feature type="domain" description="C2H2-type" evidence="1">
    <location>
        <begin position="161"/>
        <end position="182"/>
    </location>
</feature>
<name>A0AAV0LRR0_9ROSI</name>
<accession>A0AAV0LRR0</accession>
<keyword evidence="3" id="KW-1185">Reference proteome</keyword>
<gene>
    <name evidence="2" type="ORF">LITE_LOCUS25136</name>
</gene>
<evidence type="ECO:0000313" key="2">
    <source>
        <dbReference type="EMBL" id="CAI0436562.1"/>
    </source>
</evidence>
<dbReference type="PANTHER" id="PTHR31681">
    <property type="entry name" value="C2H2-LIKE ZINC FINGER PROTEIN"/>
    <property type="match status" value="1"/>
</dbReference>
<reference evidence="2" key="1">
    <citation type="submission" date="2022-08" db="EMBL/GenBank/DDBJ databases">
        <authorList>
            <person name="Gutierrez-Valencia J."/>
        </authorList>
    </citation>
    <scope>NUCLEOTIDE SEQUENCE</scope>
</reference>
<comment type="caution">
    <text evidence="2">The sequence shown here is derived from an EMBL/GenBank/DDBJ whole genome shotgun (WGS) entry which is preliminary data.</text>
</comment>
<organism evidence="2 3">
    <name type="scientific">Linum tenue</name>
    <dbReference type="NCBI Taxonomy" id="586396"/>
    <lineage>
        <taxon>Eukaryota</taxon>
        <taxon>Viridiplantae</taxon>
        <taxon>Streptophyta</taxon>
        <taxon>Embryophyta</taxon>
        <taxon>Tracheophyta</taxon>
        <taxon>Spermatophyta</taxon>
        <taxon>Magnoliopsida</taxon>
        <taxon>eudicotyledons</taxon>
        <taxon>Gunneridae</taxon>
        <taxon>Pentapetalae</taxon>
        <taxon>rosids</taxon>
        <taxon>fabids</taxon>
        <taxon>Malpighiales</taxon>
        <taxon>Linaceae</taxon>
        <taxon>Linum</taxon>
    </lineage>
</organism>
<evidence type="ECO:0000259" key="1">
    <source>
        <dbReference type="PROSITE" id="PS00028"/>
    </source>
</evidence>
<proteinExistence type="predicted"/>
<dbReference type="InterPro" id="IPR013087">
    <property type="entry name" value="Znf_C2H2_type"/>
</dbReference>
<sequence>MPTVWFSLKKSLHCKSEPADVHDPKSRKQLSTILTRKAGGGRSGCSRSIANLKDVIHGSKRHMEKPPSCSPRSIGSSEFLNPITHEVILSNSRCELKITGFGGGGGFQEGNSAATPTRKSPFLVPDREGSGFGGGNHGGGHSSTRVSLDADANGGSSSITCHKCGEQFSKFEAAENHHLSKHAVTELVEGDSSRKIVEIICRTSWLKSESHCGRIERVLKVHNMQKTLARFEEYRETVKKRASKLQKKHPRCLADGNELLRFYGTTLACSLGLNGSSSLCISDKCCVCRIIRNGFSSKKELKGGVGVFTTSTSGRAFESIQIFEEEPSATSMVRKALIVCRVIAGRVHRPLENIQEIAGQTGFDSLAGRVGLYSNIEELYLLNPRALLPCFVVICKP</sequence>
<dbReference type="PANTHER" id="PTHR31681:SF39">
    <property type="entry name" value="OS01G0785900 PROTEIN"/>
    <property type="match status" value="1"/>
</dbReference>
<dbReference type="PROSITE" id="PS00028">
    <property type="entry name" value="ZINC_FINGER_C2H2_1"/>
    <property type="match status" value="1"/>
</dbReference>
<dbReference type="EMBL" id="CAMGYJ010000006">
    <property type="protein sequence ID" value="CAI0436562.1"/>
    <property type="molecule type" value="Genomic_DNA"/>
</dbReference>
<dbReference type="FunFam" id="3.90.228.10:FF:000015">
    <property type="entry name" value="C2H2-like zinc finger protein"/>
    <property type="match status" value="1"/>
</dbReference>